<dbReference type="AlphaFoldDB" id="A0A1N6Q4H4"/>
<name>A0A1N6Q4H4_9GAMM</name>
<evidence type="ECO:0000313" key="1">
    <source>
        <dbReference type="EMBL" id="SIQ11491.1"/>
    </source>
</evidence>
<proteinExistence type="predicted"/>
<dbReference type="Proteomes" id="UP000186895">
    <property type="component" value="Unassembled WGS sequence"/>
</dbReference>
<gene>
    <name evidence="1" type="ORF">SAMN05421647_102251</name>
</gene>
<keyword evidence="2" id="KW-1185">Reference proteome</keyword>
<organism evidence="1 2">
    <name type="scientific">Marinobacterium stanieri</name>
    <dbReference type="NCBI Taxonomy" id="49186"/>
    <lineage>
        <taxon>Bacteria</taxon>
        <taxon>Pseudomonadati</taxon>
        <taxon>Pseudomonadota</taxon>
        <taxon>Gammaproteobacteria</taxon>
        <taxon>Oceanospirillales</taxon>
        <taxon>Oceanospirillaceae</taxon>
        <taxon>Marinobacterium</taxon>
    </lineage>
</organism>
<protein>
    <submittedName>
        <fullName evidence="1">Uncharacterized protein</fullName>
    </submittedName>
</protein>
<sequence length="70" mass="8136">MQLQRWRTVNRRYFAPRSGPSENEWKEMIRKGVVNGRIMGDMTYIDEDQIAAHVELPMGNSSENIPDLLS</sequence>
<reference evidence="1 2" key="1">
    <citation type="submission" date="2017-01" db="EMBL/GenBank/DDBJ databases">
        <authorList>
            <person name="Mah S.A."/>
            <person name="Swanson W.J."/>
            <person name="Moy G.W."/>
            <person name="Vacquier V.D."/>
        </authorList>
    </citation>
    <scope>NUCLEOTIDE SEQUENCE [LARGE SCALE GENOMIC DNA]</scope>
    <source>
        <strain evidence="1 2">DSM 7027</strain>
    </source>
</reference>
<dbReference type="STRING" id="49186.SAMN05421647_102251"/>
<dbReference type="RefSeq" id="WP_076461646.1">
    <property type="nucleotide sequence ID" value="NZ_FTMN01000002.1"/>
</dbReference>
<evidence type="ECO:0000313" key="2">
    <source>
        <dbReference type="Proteomes" id="UP000186895"/>
    </source>
</evidence>
<accession>A0A1N6Q4H4</accession>
<dbReference type="EMBL" id="FTMN01000002">
    <property type="protein sequence ID" value="SIQ11491.1"/>
    <property type="molecule type" value="Genomic_DNA"/>
</dbReference>